<dbReference type="PROSITE" id="PS01268">
    <property type="entry name" value="UPF0024"/>
    <property type="match status" value="1"/>
</dbReference>
<dbReference type="HAMAP" id="MF_01082">
    <property type="entry name" value="TruD"/>
    <property type="match status" value="1"/>
</dbReference>
<evidence type="ECO:0000256" key="3">
    <source>
        <dbReference type="ARBA" id="ARBA00023235"/>
    </source>
</evidence>
<evidence type="ECO:0000256" key="4">
    <source>
        <dbReference type="HAMAP-Rule" id="MF_01082"/>
    </source>
</evidence>
<dbReference type="Proteomes" id="UP000324285">
    <property type="component" value="Chromosome"/>
</dbReference>
<dbReference type="SUPFAM" id="SSF55120">
    <property type="entry name" value="Pseudouridine synthase"/>
    <property type="match status" value="1"/>
</dbReference>
<dbReference type="InterPro" id="IPR011760">
    <property type="entry name" value="PsdUridine_synth_TruD_insert"/>
</dbReference>
<accession>A0A5C1NED3</accession>
<dbReference type="KEGG" id="hbh:E4T21_04120"/>
<dbReference type="EC" id="5.4.99.27" evidence="4"/>
<evidence type="ECO:0000256" key="1">
    <source>
        <dbReference type="ARBA" id="ARBA00007953"/>
    </source>
</evidence>
<name>A0A5C1NED3_9GAMM</name>
<dbReference type="InterPro" id="IPR001656">
    <property type="entry name" value="PsdUridine_synth_TruD"/>
</dbReference>
<dbReference type="EMBL" id="CP038437">
    <property type="protein sequence ID" value="QEM80828.1"/>
    <property type="molecule type" value="Genomic_DNA"/>
</dbReference>
<comment type="similarity">
    <text evidence="1 4">Belongs to the pseudouridine synthase TruD family.</text>
</comment>
<dbReference type="Gene3D" id="3.30.2340.10">
    <property type="entry name" value="TruD, insertion domain"/>
    <property type="match status" value="1"/>
</dbReference>
<sequence length="364" mass="41316">MRDDIAWPPQWPRRFDVDFGAPRAGRYRETVEDFDVEECLGFEPEGQGEHLWLWIEKRDATTAMVARELARLCDVGQRDIGYAGMKDRFAVTRQWFSVHLPGREAPEGLVEALQARGLRAERLDRHPRKLKRGVHRGNRFRLRLSGDVTLDENLEQRWRTLLTKGVPNYFGPQRFGPDGRNLVRARDVLDRGWRKRDDRDGMLLSTARSYLFNAQLAERLARGQWDEVLEGDVMMLEGTHSLFQAEADDDSLHQRLASGDIHPTAVLWGQGGSRAAARALQLEQDVLARTPGLCQGLEKAGAKAARRALRVIPGEASLERGDGEIWLSFELPSGAYATAVLRELMANPSLEFRPDSVRRQGEEK</sequence>
<protein>
    <recommendedName>
        <fullName evidence="4">tRNA pseudouridine synthase D</fullName>
        <ecNumber evidence="4">5.4.99.27</ecNumber>
    </recommendedName>
    <alternativeName>
        <fullName evidence="4">tRNA pseudouridine(13) synthase</fullName>
    </alternativeName>
    <alternativeName>
        <fullName evidence="4">tRNA pseudouridylate synthase D</fullName>
    </alternativeName>
    <alternativeName>
        <fullName evidence="4">tRNA-uridine isomerase D</fullName>
    </alternativeName>
</protein>
<organism evidence="6 7">
    <name type="scientific">Halomonas binhaiensis</name>
    <dbReference type="NCBI Taxonomy" id="2562282"/>
    <lineage>
        <taxon>Bacteria</taxon>
        <taxon>Pseudomonadati</taxon>
        <taxon>Pseudomonadota</taxon>
        <taxon>Gammaproteobacteria</taxon>
        <taxon>Oceanospirillales</taxon>
        <taxon>Halomonadaceae</taxon>
        <taxon>Halomonas</taxon>
    </lineage>
</organism>
<keyword evidence="7" id="KW-1185">Reference proteome</keyword>
<gene>
    <name evidence="4" type="primary">truD</name>
    <name evidence="6" type="ORF">E4T21_04120</name>
</gene>
<dbReference type="InterPro" id="IPR042214">
    <property type="entry name" value="TruD_catalytic"/>
</dbReference>
<keyword evidence="3 4" id="KW-0413">Isomerase</keyword>
<evidence type="ECO:0000313" key="7">
    <source>
        <dbReference type="Proteomes" id="UP000324285"/>
    </source>
</evidence>
<dbReference type="PANTHER" id="PTHR47811:SF1">
    <property type="entry name" value="TRNA PSEUDOURIDINE SYNTHASE D"/>
    <property type="match status" value="1"/>
</dbReference>
<dbReference type="AlphaFoldDB" id="A0A5C1NED3"/>
<reference evidence="6" key="1">
    <citation type="submission" date="2021-02" db="EMBL/GenBank/DDBJ databases">
        <title>Strain Y2R2, a novel species of the genus Halomonas.</title>
        <authorList>
            <person name="Huang H."/>
        </authorList>
    </citation>
    <scope>NUCLEOTIDE SEQUENCE</scope>
    <source>
        <strain evidence="6">Y2R2</strain>
    </source>
</reference>
<dbReference type="Pfam" id="PF01142">
    <property type="entry name" value="TruD"/>
    <property type="match status" value="2"/>
</dbReference>
<dbReference type="InterPro" id="IPR050170">
    <property type="entry name" value="TruD_pseudoU_synthase"/>
</dbReference>
<keyword evidence="2 4" id="KW-0819">tRNA processing</keyword>
<dbReference type="RefSeq" id="WP_149283780.1">
    <property type="nucleotide sequence ID" value="NZ_CP038437.2"/>
</dbReference>
<comment type="catalytic activity">
    <reaction evidence="4">
        <text>uridine(13) in tRNA = pseudouridine(13) in tRNA</text>
        <dbReference type="Rhea" id="RHEA:42540"/>
        <dbReference type="Rhea" id="RHEA-COMP:10105"/>
        <dbReference type="Rhea" id="RHEA-COMP:10106"/>
        <dbReference type="ChEBI" id="CHEBI:65314"/>
        <dbReference type="ChEBI" id="CHEBI:65315"/>
        <dbReference type="EC" id="5.4.99.27"/>
    </reaction>
</comment>
<dbReference type="InterPro" id="IPR020119">
    <property type="entry name" value="PsdUridine_synth_TruD_CS"/>
</dbReference>
<feature type="domain" description="TRUD" evidence="5">
    <location>
        <begin position="165"/>
        <end position="311"/>
    </location>
</feature>
<dbReference type="InterPro" id="IPR020103">
    <property type="entry name" value="PsdUridine_synth_cat_dom_sf"/>
</dbReference>
<dbReference type="GO" id="GO:0003723">
    <property type="term" value="F:RNA binding"/>
    <property type="evidence" value="ECO:0007669"/>
    <property type="project" value="InterPro"/>
</dbReference>
<feature type="active site" description="Nucleophile" evidence="4">
    <location>
        <position position="87"/>
    </location>
</feature>
<dbReference type="GO" id="GO:0160150">
    <property type="term" value="F:tRNA pseudouridine(13) synthase activity"/>
    <property type="evidence" value="ECO:0007669"/>
    <property type="project" value="UniProtKB-EC"/>
</dbReference>
<evidence type="ECO:0000259" key="5">
    <source>
        <dbReference type="PROSITE" id="PS50984"/>
    </source>
</evidence>
<dbReference type="OrthoDB" id="1550679at2"/>
<dbReference type="PROSITE" id="PS50984">
    <property type="entry name" value="TRUD"/>
    <property type="match status" value="1"/>
</dbReference>
<proteinExistence type="inferred from homology"/>
<dbReference type="InterPro" id="IPR043165">
    <property type="entry name" value="TruD_insert_sf"/>
</dbReference>
<dbReference type="CDD" id="cd02575">
    <property type="entry name" value="PseudoU_synth_EcTruD"/>
    <property type="match status" value="1"/>
</dbReference>
<dbReference type="GO" id="GO:0031119">
    <property type="term" value="P:tRNA pseudouridine synthesis"/>
    <property type="evidence" value="ECO:0007669"/>
    <property type="project" value="UniProtKB-UniRule"/>
</dbReference>
<dbReference type="GO" id="GO:0005829">
    <property type="term" value="C:cytosol"/>
    <property type="evidence" value="ECO:0007669"/>
    <property type="project" value="TreeGrafter"/>
</dbReference>
<evidence type="ECO:0000313" key="6">
    <source>
        <dbReference type="EMBL" id="QEM80828.1"/>
    </source>
</evidence>
<dbReference type="Gene3D" id="3.30.2350.20">
    <property type="entry name" value="TruD, catalytic domain"/>
    <property type="match status" value="1"/>
</dbReference>
<comment type="function">
    <text evidence="4">Responsible for synthesis of pseudouridine from uracil-13 in transfer RNAs.</text>
</comment>
<evidence type="ECO:0000256" key="2">
    <source>
        <dbReference type="ARBA" id="ARBA00022694"/>
    </source>
</evidence>
<dbReference type="PANTHER" id="PTHR47811">
    <property type="entry name" value="TRNA PSEUDOURIDINE SYNTHASE D"/>
    <property type="match status" value="1"/>
</dbReference>